<dbReference type="Pfam" id="PF02635">
    <property type="entry name" value="DsrE"/>
    <property type="match status" value="1"/>
</dbReference>
<organism evidence="1 3">
    <name type="scientific">Halarchaeum rubridurum</name>
    <dbReference type="NCBI Taxonomy" id="489911"/>
    <lineage>
        <taxon>Archaea</taxon>
        <taxon>Methanobacteriati</taxon>
        <taxon>Methanobacteriota</taxon>
        <taxon>Stenosarchaea group</taxon>
        <taxon>Halobacteria</taxon>
        <taxon>Halobacteriales</taxon>
        <taxon>Halobacteriaceae</taxon>
    </lineage>
</organism>
<dbReference type="Proteomes" id="UP000765891">
    <property type="component" value="Unassembled WGS sequence"/>
</dbReference>
<dbReference type="PANTHER" id="PTHR37691">
    <property type="entry name" value="BLR3518 PROTEIN"/>
    <property type="match status" value="1"/>
</dbReference>
<evidence type="ECO:0000313" key="3">
    <source>
        <dbReference type="Proteomes" id="UP000614609"/>
    </source>
</evidence>
<dbReference type="OrthoDB" id="57062at2157"/>
<reference evidence="2" key="3">
    <citation type="submission" date="2021-03" db="EMBL/GenBank/DDBJ databases">
        <title>Genomic Encyclopedia of Type Strains, Phase IV (KMG-IV): sequencing the most valuable type-strain genomes for metagenomic binning, comparative biology and taxonomic classification.</title>
        <authorList>
            <person name="Goeker M."/>
        </authorList>
    </citation>
    <scope>NUCLEOTIDE SEQUENCE</scope>
    <source>
        <strain evidence="2">DSM 22443</strain>
    </source>
</reference>
<evidence type="ECO:0000313" key="2">
    <source>
        <dbReference type="EMBL" id="MBP1955947.1"/>
    </source>
</evidence>
<dbReference type="Proteomes" id="UP000614609">
    <property type="component" value="Unassembled WGS sequence"/>
</dbReference>
<dbReference type="Gene3D" id="3.40.1260.10">
    <property type="entry name" value="DsrEFH-like"/>
    <property type="match status" value="1"/>
</dbReference>
<reference evidence="1" key="1">
    <citation type="journal article" date="2014" name="Int. J. Syst. Evol. Microbiol.">
        <title>Complete genome sequence of Corynebacterium casei LMG S-19264T (=DSM 44701T), isolated from a smear-ripened cheese.</title>
        <authorList>
            <consortium name="US DOE Joint Genome Institute (JGI-PGF)"/>
            <person name="Walter F."/>
            <person name="Albersmeier A."/>
            <person name="Kalinowski J."/>
            <person name="Ruckert C."/>
        </authorList>
    </citation>
    <scope>NUCLEOTIDE SEQUENCE</scope>
    <source>
        <strain evidence="1">JCM 16108</strain>
    </source>
</reference>
<accession>A0A830G4H5</accession>
<gene>
    <name evidence="1" type="ORF">GCM10009017_27230</name>
    <name evidence="2" type="ORF">J2752_002878</name>
</gene>
<dbReference type="RefSeq" id="WP_188873138.1">
    <property type="nucleotide sequence ID" value="NZ_BMOO01000010.1"/>
</dbReference>
<dbReference type="InterPro" id="IPR027396">
    <property type="entry name" value="DsrEFH-like"/>
</dbReference>
<evidence type="ECO:0000313" key="1">
    <source>
        <dbReference type="EMBL" id="GGM75851.1"/>
    </source>
</evidence>
<dbReference type="EMBL" id="JAGGKO010000009">
    <property type="protein sequence ID" value="MBP1955947.1"/>
    <property type="molecule type" value="Genomic_DNA"/>
</dbReference>
<proteinExistence type="predicted"/>
<protein>
    <submittedName>
        <fullName evidence="2">Intracellular sulfur oxidation DsrE/DsrF family protein</fullName>
    </submittedName>
</protein>
<dbReference type="InterPro" id="IPR003787">
    <property type="entry name" value="Sulphur_relay_DsrE/F-like"/>
</dbReference>
<dbReference type="SUPFAM" id="SSF75169">
    <property type="entry name" value="DsrEFH-like"/>
    <property type="match status" value="1"/>
</dbReference>
<keyword evidence="3" id="KW-1185">Reference proteome</keyword>
<sequence>MQAVFHHSNNDAELHARVVNNVMNLLEDETIDLDDVALVTNSGGLQLVTTDSPERARVERLLERGVTIKQCQNTIEGTDVTAADLIDGVELVPSGVGELTRLQSDGYAYLTP</sequence>
<reference evidence="1" key="2">
    <citation type="submission" date="2020-09" db="EMBL/GenBank/DDBJ databases">
        <authorList>
            <person name="Sun Q."/>
            <person name="Ohkuma M."/>
        </authorList>
    </citation>
    <scope>NUCLEOTIDE SEQUENCE</scope>
    <source>
        <strain evidence="1">JCM 16108</strain>
    </source>
</reference>
<dbReference type="AlphaFoldDB" id="A0A830G4H5"/>
<comment type="caution">
    <text evidence="1">The sequence shown here is derived from an EMBL/GenBank/DDBJ whole genome shotgun (WGS) entry which is preliminary data.</text>
</comment>
<dbReference type="EMBL" id="BMOO01000010">
    <property type="protein sequence ID" value="GGM75851.1"/>
    <property type="molecule type" value="Genomic_DNA"/>
</dbReference>
<name>A0A830G4H5_9EURY</name>
<dbReference type="PANTHER" id="PTHR37691:SF1">
    <property type="entry name" value="BLR3518 PROTEIN"/>
    <property type="match status" value="1"/>
</dbReference>